<dbReference type="KEGG" id="bgm:CAL15_02350"/>
<evidence type="ECO:0000256" key="10">
    <source>
        <dbReference type="HAMAP-Rule" id="MF_00120"/>
    </source>
</evidence>
<keyword evidence="5 10" id="KW-0436">Ligase</keyword>
<dbReference type="InterPro" id="IPR000120">
    <property type="entry name" value="Amidase"/>
</dbReference>
<dbReference type="GO" id="GO:0006412">
    <property type="term" value="P:translation"/>
    <property type="evidence" value="ECO:0007669"/>
    <property type="project" value="UniProtKB-UniRule"/>
</dbReference>
<dbReference type="InterPro" id="IPR020556">
    <property type="entry name" value="Amidase_CS"/>
</dbReference>
<evidence type="ECO:0000256" key="8">
    <source>
        <dbReference type="ARBA" id="ARBA00022917"/>
    </source>
</evidence>
<protein>
    <recommendedName>
        <fullName evidence="4 10">Glutamyl-tRNA(Gln) amidotransferase subunit A</fullName>
        <shortName evidence="10">Glu-ADT subunit A</shortName>
        <ecNumber evidence="3 10">6.3.5.7</ecNumber>
    </recommendedName>
</protein>
<dbReference type="PANTHER" id="PTHR11895:SF151">
    <property type="entry name" value="GLUTAMYL-TRNA(GLN) AMIDOTRANSFERASE SUBUNIT A"/>
    <property type="match status" value="1"/>
</dbReference>
<dbReference type="GO" id="GO:0005524">
    <property type="term" value="F:ATP binding"/>
    <property type="evidence" value="ECO:0007669"/>
    <property type="project" value="UniProtKB-KW"/>
</dbReference>
<dbReference type="InterPro" id="IPR036928">
    <property type="entry name" value="AS_sf"/>
</dbReference>
<dbReference type="PANTHER" id="PTHR11895">
    <property type="entry name" value="TRANSAMIDASE"/>
    <property type="match status" value="1"/>
</dbReference>
<dbReference type="Pfam" id="PF01425">
    <property type="entry name" value="Amidase"/>
    <property type="match status" value="1"/>
</dbReference>
<evidence type="ECO:0000256" key="6">
    <source>
        <dbReference type="ARBA" id="ARBA00022741"/>
    </source>
</evidence>
<gene>
    <name evidence="10" type="primary">gatA</name>
    <name evidence="13" type="ORF">CAL15_02350</name>
</gene>
<dbReference type="InterPro" id="IPR004412">
    <property type="entry name" value="GatA"/>
</dbReference>
<evidence type="ECO:0000256" key="4">
    <source>
        <dbReference type="ARBA" id="ARBA00014428"/>
    </source>
</evidence>
<dbReference type="Gene3D" id="3.90.1300.10">
    <property type="entry name" value="Amidase signature (AS) domain"/>
    <property type="match status" value="1"/>
</dbReference>
<evidence type="ECO:0000256" key="3">
    <source>
        <dbReference type="ARBA" id="ARBA00012739"/>
    </source>
</evidence>
<dbReference type="PROSITE" id="PS00571">
    <property type="entry name" value="AMIDASES"/>
    <property type="match status" value="1"/>
</dbReference>
<name>A0A1W6Z7N6_9BORD</name>
<comment type="catalytic activity">
    <reaction evidence="9 10">
        <text>L-glutamyl-tRNA(Gln) + L-glutamine + ATP + H2O = L-glutaminyl-tRNA(Gln) + L-glutamate + ADP + phosphate + H(+)</text>
        <dbReference type="Rhea" id="RHEA:17521"/>
        <dbReference type="Rhea" id="RHEA-COMP:9681"/>
        <dbReference type="Rhea" id="RHEA-COMP:9684"/>
        <dbReference type="ChEBI" id="CHEBI:15377"/>
        <dbReference type="ChEBI" id="CHEBI:15378"/>
        <dbReference type="ChEBI" id="CHEBI:29985"/>
        <dbReference type="ChEBI" id="CHEBI:30616"/>
        <dbReference type="ChEBI" id="CHEBI:43474"/>
        <dbReference type="ChEBI" id="CHEBI:58359"/>
        <dbReference type="ChEBI" id="CHEBI:78520"/>
        <dbReference type="ChEBI" id="CHEBI:78521"/>
        <dbReference type="ChEBI" id="CHEBI:456216"/>
        <dbReference type="EC" id="6.3.5.7"/>
    </reaction>
</comment>
<feature type="domain" description="Amidase" evidence="12">
    <location>
        <begin position="36"/>
        <end position="492"/>
    </location>
</feature>
<dbReference type="GO" id="GO:0016740">
    <property type="term" value="F:transferase activity"/>
    <property type="evidence" value="ECO:0007669"/>
    <property type="project" value="UniProtKB-KW"/>
</dbReference>
<reference evidence="13 14" key="1">
    <citation type="submission" date="2017-05" db="EMBL/GenBank/DDBJ databases">
        <title>Complete and WGS of Bordetella genogroups.</title>
        <authorList>
            <person name="Spilker T."/>
            <person name="LiPuma J."/>
        </authorList>
    </citation>
    <scope>NUCLEOTIDE SEQUENCE [LARGE SCALE GENOMIC DNA]</scope>
    <source>
        <strain evidence="13 14">AU7206</strain>
    </source>
</reference>
<proteinExistence type="inferred from homology"/>
<evidence type="ECO:0000313" key="14">
    <source>
        <dbReference type="Proteomes" id="UP000194161"/>
    </source>
</evidence>
<evidence type="ECO:0000256" key="11">
    <source>
        <dbReference type="SAM" id="MobiDB-lite"/>
    </source>
</evidence>
<feature type="region of interest" description="Disordered" evidence="11">
    <location>
        <begin position="505"/>
        <end position="565"/>
    </location>
</feature>
<keyword evidence="14" id="KW-1185">Reference proteome</keyword>
<keyword evidence="7 10" id="KW-0067">ATP-binding</keyword>
<organism evidence="13 14">
    <name type="scientific">Bordetella genomosp. 13</name>
    <dbReference type="NCBI Taxonomy" id="463040"/>
    <lineage>
        <taxon>Bacteria</taxon>
        <taxon>Pseudomonadati</taxon>
        <taxon>Pseudomonadota</taxon>
        <taxon>Betaproteobacteria</taxon>
        <taxon>Burkholderiales</taxon>
        <taxon>Alcaligenaceae</taxon>
        <taxon>Bordetella</taxon>
    </lineage>
</organism>
<dbReference type="GO" id="GO:0050567">
    <property type="term" value="F:glutaminyl-tRNA synthase (glutamine-hydrolyzing) activity"/>
    <property type="evidence" value="ECO:0007669"/>
    <property type="project" value="UniProtKB-UniRule"/>
</dbReference>
<keyword evidence="8 10" id="KW-0648">Protein biosynthesis</keyword>
<dbReference type="AlphaFoldDB" id="A0A1W6Z7N6"/>
<evidence type="ECO:0000256" key="9">
    <source>
        <dbReference type="ARBA" id="ARBA00047407"/>
    </source>
</evidence>
<feature type="active site" description="Charge relay system" evidence="10">
    <location>
        <position position="157"/>
    </location>
</feature>
<feature type="active site" description="Charge relay system" evidence="10">
    <location>
        <position position="82"/>
    </location>
</feature>
<dbReference type="InterPro" id="IPR023631">
    <property type="entry name" value="Amidase_dom"/>
</dbReference>
<dbReference type="RefSeq" id="WP_086077163.1">
    <property type="nucleotide sequence ID" value="NZ_CP021111.1"/>
</dbReference>
<evidence type="ECO:0000313" key="13">
    <source>
        <dbReference type="EMBL" id="ARP93327.1"/>
    </source>
</evidence>
<feature type="active site" description="Acyl-ester intermediate" evidence="10">
    <location>
        <position position="181"/>
    </location>
</feature>
<dbReference type="NCBIfam" id="TIGR00132">
    <property type="entry name" value="gatA"/>
    <property type="match status" value="1"/>
</dbReference>
<dbReference type="SUPFAM" id="SSF75304">
    <property type="entry name" value="Amidase signature (AS) enzymes"/>
    <property type="match status" value="1"/>
</dbReference>
<dbReference type="EC" id="6.3.5.7" evidence="3 10"/>
<comment type="subunit">
    <text evidence="2 10">Heterotrimer of A, B and C subunits.</text>
</comment>
<comment type="function">
    <text evidence="10">Allows the formation of correctly charged Gln-tRNA(Gln) through the transamidation of misacylated Glu-tRNA(Gln) in organisms which lack glutaminyl-tRNA synthetase. The reaction takes place in the presence of glutamine and ATP through an activated gamma-phospho-Glu-tRNA(Gln).</text>
</comment>
<evidence type="ECO:0000256" key="5">
    <source>
        <dbReference type="ARBA" id="ARBA00022598"/>
    </source>
</evidence>
<sequence length="565" mass="58469">MSTSSLHNEFGDIASLREALAQRRVSAVELAGSALAAAEAAAGLNAFLHIDPELTLAQAAAADAALASGNAGPLAGIPIAHKDAFVTRGWRTTAGSKMLKDYVSPFDATVVQRLGEAGAVSLGKLNCDEFAMGSGNENSAFGPARNPWDPAAVPGGSSGGSAVAVAARLVAAATGTDTGGSVRQPASLCGVSGIKPTYGTVSRYGMVAFGSSLDQAGPLARSSRDLLELLDVMGGFDPLDATSLEACDGVPNQPGRVRAAFVAAQQDFDAAGSQPLKGLRIGVPQEFFGAGLAPDVAAAVEAALVQFEAMGAERVAISLPRTELSIPAYYVIAPAEASSNLSRYDGVRYGHRAAQYGDLAEMISRSRAEGFGDEVKRRILIGTYVLSHGYYDAYYLQAQRLRRMIAQDFQRAFADRCDVIMGPVAPSVAKNIGDNRDDPTADWLADIYTLGVSLAGLPAMSVPCGFGGDNAALPRPVGLQIIGNYFDEGRLLAIADRYQQVTDWHEQVPPRSLRSLPPEGAASALGRPGGADGQPPRSLRSLPPEGAASALGRPGGAGTPSMQGI</sequence>
<dbReference type="STRING" id="463040.CAL15_02350"/>
<accession>A0A1W6Z7N6</accession>
<dbReference type="Proteomes" id="UP000194161">
    <property type="component" value="Chromosome"/>
</dbReference>
<evidence type="ECO:0000256" key="1">
    <source>
        <dbReference type="ARBA" id="ARBA00008069"/>
    </source>
</evidence>
<comment type="similarity">
    <text evidence="1 10">Belongs to the amidase family. GatA subfamily.</text>
</comment>
<keyword evidence="6 10" id="KW-0547">Nucleotide-binding</keyword>
<dbReference type="OrthoDB" id="9811471at2"/>
<evidence type="ECO:0000256" key="2">
    <source>
        <dbReference type="ARBA" id="ARBA00011123"/>
    </source>
</evidence>
<dbReference type="EMBL" id="CP021111">
    <property type="protein sequence ID" value="ARP93327.1"/>
    <property type="molecule type" value="Genomic_DNA"/>
</dbReference>
<dbReference type="GO" id="GO:0030956">
    <property type="term" value="C:glutamyl-tRNA(Gln) amidotransferase complex"/>
    <property type="evidence" value="ECO:0007669"/>
    <property type="project" value="InterPro"/>
</dbReference>
<evidence type="ECO:0000256" key="7">
    <source>
        <dbReference type="ARBA" id="ARBA00022840"/>
    </source>
</evidence>
<evidence type="ECO:0000259" key="12">
    <source>
        <dbReference type="Pfam" id="PF01425"/>
    </source>
</evidence>
<dbReference type="HAMAP" id="MF_00120">
    <property type="entry name" value="GatA"/>
    <property type="match status" value="1"/>
</dbReference>
<keyword evidence="13" id="KW-0808">Transferase</keyword>